<keyword evidence="2" id="KW-0732">Signal</keyword>
<dbReference type="Proteomes" id="UP001267290">
    <property type="component" value="Unassembled WGS sequence"/>
</dbReference>
<dbReference type="EMBL" id="JAVDSB010000001">
    <property type="protein sequence ID" value="MDR6550434.1"/>
    <property type="molecule type" value="Genomic_DNA"/>
</dbReference>
<dbReference type="RefSeq" id="WP_310225077.1">
    <property type="nucleotide sequence ID" value="NZ_JAVDSB010000001.1"/>
</dbReference>
<dbReference type="PROSITE" id="PS51257">
    <property type="entry name" value="PROKAR_LIPOPROTEIN"/>
    <property type="match status" value="1"/>
</dbReference>
<evidence type="ECO:0000256" key="1">
    <source>
        <dbReference type="SAM" id="MobiDB-lite"/>
    </source>
</evidence>
<dbReference type="SUPFAM" id="SSF53850">
    <property type="entry name" value="Periplasmic binding protein-like II"/>
    <property type="match status" value="1"/>
</dbReference>
<evidence type="ECO:0000313" key="4">
    <source>
        <dbReference type="Proteomes" id="UP001267290"/>
    </source>
</evidence>
<feature type="signal peptide" evidence="2">
    <location>
        <begin position="1"/>
        <end position="24"/>
    </location>
</feature>
<evidence type="ECO:0000313" key="3">
    <source>
        <dbReference type="EMBL" id="MDR6550434.1"/>
    </source>
</evidence>
<organism evidence="3 4">
    <name type="scientific">Paenibacillus qinlingensis</name>
    <dbReference type="NCBI Taxonomy" id="1837343"/>
    <lineage>
        <taxon>Bacteria</taxon>
        <taxon>Bacillati</taxon>
        <taxon>Bacillota</taxon>
        <taxon>Bacilli</taxon>
        <taxon>Bacillales</taxon>
        <taxon>Paenibacillaceae</taxon>
        <taxon>Paenibacillus</taxon>
    </lineage>
</organism>
<gene>
    <name evidence="3" type="ORF">J2736_001617</name>
</gene>
<feature type="compositionally biased region" description="Low complexity" evidence="1">
    <location>
        <begin position="28"/>
        <end position="42"/>
    </location>
</feature>
<evidence type="ECO:0000256" key="2">
    <source>
        <dbReference type="SAM" id="SignalP"/>
    </source>
</evidence>
<reference evidence="3 4" key="1">
    <citation type="submission" date="2023-07" db="EMBL/GenBank/DDBJ databases">
        <title>Sorghum-associated microbial communities from plants grown in Nebraska, USA.</title>
        <authorList>
            <person name="Schachtman D."/>
        </authorList>
    </citation>
    <scope>NUCLEOTIDE SEQUENCE [LARGE SCALE GENOMIC DNA]</scope>
    <source>
        <strain evidence="3 4">CC258</strain>
    </source>
</reference>
<name>A0ABU1NSH0_9BACL</name>
<accession>A0ABU1NSH0</accession>
<keyword evidence="4" id="KW-1185">Reference proteome</keyword>
<dbReference type="Gene3D" id="3.40.190.10">
    <property type="entry name" value="Periplasmic binding protein-like II"/>
    <property type="match status" value="2"/>
</dbReference>
<sequence length="549" mass="61406">MNFKRKKQIAAVLSISVLGGLVVACSNETQPTSSTTSPTNESAKPTAAQTTTGPKYPASFSYWVTMDTDAAVSIKNYSEMGIYKQLEKITGTKVEFQHPPAGEQQVKDQFNLMMATGKLPDVMGYAWKANSPDKAIKDGKILRLNEIIDKYAPNLSKMLKDKPDLKRQLTSDDGNIYAFPFVGEDNPVFVFHGLFLRKDWLDKLKLQPPATVDEWEKVLTAFRDGDPNGNGKKDEIPYFYRQTDYETSYPFLGAYGLNAAFYQENGIVKYGPYQPKFKDYLTLMNRWYSQGLIDKDYLTSDVKLRDSKTLNDLIGSQAGWGGSGLGGYLQLKRQQDPNTGFKLVGVPVPSLNKGELAVSAGAPTAQWSGIGVAITTSAKNPEQIAAWLDYGYSKEGKTLYNFGVEGQSYTLDNGKPKYTETITKNPNKLSITQALGMFTIVASSGPFQADEDADLQWHPDPDTQDAMRSWTKADHSKYMPSNLNSDEQAKIASIMTDLRTYQYEMINKFIMGQEPLTKFDEFIATLKKLGIEDATKIYQTQYERYMKKS</sequence>
<comment type="caution">
    <text evidence="3">The sequence shown here is derived from an EMBL/GenBank/DDBJ whole genome shotgun (WGS) entry which is preliminary data.</text>
</comment>
<feature type="chain" id="PRO_5045803386" evidence="2">
    <location>
        <begin position="25"/>
        <end position="549"/>
    </location>
</feature>
<proteinExistence type="predicted"/>
<protein>
    <submittedName>
        <fullName evidence="3">Aldouronate transport system substrate-binding protein</fullName>
    </submittedName>
</protein>
<feature type="region of interest" description="Disordered" evidence="1">
    <location>
        <begin position="28"/>
        <end position="52"/>
    </location>
</feature>